<gene>
    <name evidence="4" type="ORF">EDD62_0930</name>
</gene>
<dbReference type="PANTHER" id="PTHR43300:SF7">
    <property type="entry name" value="UDP-N-ACETYLBACILLOSAMINE N-ACETYLTRANSFERASE"/>
    <property type="match status" value="1"/>
</dbReference>
<keyword evidence="5" id="KW-1185">Reference proteome</keyword>
<protein>
    <submittedName>
        <fullName evidence="4">Acetyltransferase EpsM</fullName>
    </submittedName>
</protein>
<dbReference type="InterPro" id="IPR041561">
    <property type="entry name" value="PglD_N"/>
</dbReference>
<dbReference type="PANTHER" id="PTHR43300">
    <property type="entry name" value="ACETYLTRANSFERASE"/>
    <property type="match status" value="1"/>
</dbReference>
<dbReference type="RefSeq" id="WP_123807710.1">
    <property type="nucleotide sequence ID" value="NZ_RKRK01000002.1"/>
</dbReference>
<feature type="active site" description="Proton acceptor" evidence="1">
    <location>
        <position position="134"/>
    </location>
</feature>
<evidence type="ECO:0000259" key="3">
    <source>
        <dbReference type="Pfam" id="PF17836"/>
    </source>
</evidence>
<feature type="binding site" evidence="2">
    <location>
        <position position="67"/>
    </location>
    <ligand>
        <name>substrate</name>
    </ligand>
</feature>
<dbReference type="EMBL" id="RKRK01000002">
    <property type="protein sequence ID" value="RPF58286.1"/>
    <property type="molecule type" value="Genomic_DNA"/>
</dbReference>
<dbReference type="GO" id="GO:0016740">
    <property type="term" value="F:transferase activity"/>
    <property type="evidence" value="ECO:0007669"/>
    <property type="project" value="UniProtKB-KW"/>
</dbReference>
<organism evidence="4 5">
    <name type="scientific">Abyssicoccus albus</name>
    <dbReference type="NCBI Taxonomy" id="1817405"/>
    <lineage>
        <taxon>Bacteria</taxon>
        <taxon>Bacillati</taxon>
        <taxon>Bacillota</taxon>
        <taxon>Bacilli</taxon>
        <taxon>Bacillales</taxon>
        <taxon>Abyssicoccaceae</taxon>
    </lineage>
</organism>
<evidence type="ECO:0000256" key="2">
    <source>
        <dbReference type="PIRSR" id="PIRSR620019-2"/>
    </source>
</evidence>
<dbReference type="AlphaFoldDB" id="A0A3N5BK86"/>
<sequence length="208" mass="22285">MVKSIVMIGNGGHAKVIKDMIQRNSELELVGILDGNIEEYHVREDIFYDHTDQILKYIEYQFIIAIGNNYVRKRIVDQFNLSDDRFAAVIDPSAIVSDSVIIGPGTVIMPNVVINSSSTIGAHSIINTGAIIEHDNRIDDYVHISPAATLAGTVSVGSLTHIGSNATVIPNQTIGSKSIVGAGAVVVQNLSDKVVAVGNPAQVIKNID</sequence>
<keyword evidence="4" id="KW-0808">Transferase</keyword>
<dbReference type="Proteomes" id="UP000277108">
    <property type="component" value="Unassembled WGS sequence"/>
</dbReference>
<dbReference type="InterPro" id="IPR011004">
    <property type="entry name" value="Trimer_LpxA-like_sf"/>
</dbReference>
<proteinExistence type="predicted"/>
<dbReference type="SUPFAM" id="SSF51161">
    <property type="entry name" value="Trimeric LpxA-like enzymes"/>
    <property type="match status" value="1"/>
</dbReference>
<feature type="binding site" evidence="2">
    <location>
        <position position="143"/>
    </location>
    <ligand>
        <name>acetyl-CoA</name>
        <dbReference type="ChEBI" id="CHEBI:57288"/>
    </ligand>
</feature>
<reference evidence="4 5" key="1">
    <citation type="submission" date="2018-11" db="EMBL/GenBank/DDBJ databases">
        <title>Genomic Encyclopedia of Type Strains, Phase IV (KMG-IV): sequencing the most valuable type-strain genomes for metagenomic binning, comparative biology and taxonomic classification.</title>
        <authorList>
            <person name="Goeker M."/>
        </authorList>
    </citation>
    <scope>NUCLEOTIDE SEQUENCE [LARGE SCALE GENOMIC DNA]</scope>
    <source>
        <strain evidence="4 5">DSM 29158</strain>
    </source>
</reference>
<dbReference type="InterPro" id="IPR050179">
    <property type="entry name" value="Trans_hexapeptide_repeat"/>
</dbReference>
<evidence type="ECO:0000313" key="5">
    <source>
        <dbReference type="Proteomes" id="UP000277108"/>
    </source>
</evidence>
<name>A0A3N5BK86_9BACL</name>
<dbReference type="CDD" id="cd03360">
    <property type="entry name" value="LbH_AT_putative"/>
    <property type="match status" value="1"/>
</dbReference>
<dbReference type="OrthoDB" id="9794407at2"/>
<dbReference type="Gene3D" id="2.160.10.10">
    <property type="entry name" value="Hexapeptide repeat proteins"/>
    <property type="match status" value="1"/>
</dbReference>
<feature type="domain" description="PglD N-terminal" evidence="3">
    <location>
        <begin position="5"/>
        <end position="78"/>
    </location>
</feature>
<feature type="site" description="Increases basicity of active site His" evidence="1">
    <location>
        <position position="135"/>
    </location>
</feature>
<dbReference type="InterPro" id="IPR020019">
    <property type="entry name" value="AcTrfase_PglD-like"/>
</dbReference>
<accession>A0A3N5BK86</accession>
<dbReference type="Pfam" id="PF17836">
    <property type="entry name" value="PglD_N"/>
    <property type="match status" value="1"/>
</dbReference>
<evidence type="ECO:0000256" key="1">
    <source>
        <dbReference type="PIRSR" id="PIRSR620019-1"/>
    </source>
</evidence>
<dbReference type="NCBIfam" id="TIGR03570">
    <property type="entry name" value="NeuD_NnaD"/>
    <property type="match status" value="1"/>
</dbReference>
<evidence type="ECO:0000313" key="4">
    <source>
        <dbReference type="EMBL" id="RPF58286.1"/>
    </source>
</evidence>
<dbReference type="Gene3D" id="3.40.50.20">
    <property type="match status" value="1"/>
</dbReference>
<comment type="caution">
    <text evidence="4">The sequence shown here is derived from an EMBL/GenBank/DDBJ whole genome shotgun (WGS) entry which is preliminary data.</text>
</comment>